<dbReference type="EMBL" id="UAVU01000010">
    <property type="protein sequence ID" value="SQC93389.1"/>
    <property type="molecule type" value="Genomic_DNA"/>
</dbReference>
<name>A0A2X3L406_9ENTR</name>
<proteinExistence type="predicted"/>
<dbReference type="Proteomes" id="UP000251197">
    <property type="component" value="Unassembled WGS sequence"/>
</dbReference>
<evidence type="ECO:0000256" key="1">
    <source>
        <dbReference type="SAM" id="MobiDB-lite"/>
    </source>
</evidence>
<reference evidence="2 3" key="1">
    <citation type="submission" date="2018-06" db="EMBL/GenBank/DDBJ databases">
        <authorList>
            <consortium name="Pathogen Informatics"/>
            <person name="Doyle S."/>
        </authorList>
    </citation>
    <scope>NUCLEOTIDE SEQUENCE [LARGE SCALE GENOMIC DNA]</scope>
    <source>
        <strain evidence="2 3">NCTC12120</strain>
    </source>
</reference>
<dbReference type="AlphaFoldDB" id="A0A2X3L406"/>
<evidence type="ECO:0000313" key="3">
    <source>
        <dbReference type="Proteomes" id="UP000251197"/>
    </source>
</evidence>
<gene>
    <name evidence="2" type="ORF">NCTC12120_06503</name>
</gene>
<accession>A0A2X3L406</accession>
<organism evidence="2 3">
    <name type="scientific">Cedecea neteri</name>
    <dbReference type="NCBI Taxonomy" id="158822"/>
    <lineage>
        <taxon>Bacteria</taxon>
        <taxon>Pseudomonadati</taxon>
        <taxon>Pseudomonadota</taxon>
        <taxon>Gammaproteobacteria</taxon>
        <taxon>Enterobacterales</taxon>
        <taxon>Enterobacteriaceae</taxon>
        <taxon>Cedecea</taxon>
    </lineage>
</organism>
<evidence type="ECO:0000313" key="2">
    <source>
        <dbReference type="EMBL" id="SQC93389.1"/>
    </source>
</evidence>
<protein>
    <submittedName>
        <fullName evidence="2">Uncharacterized protein</fullName>
    </submittedName>
</protein>
<feature type="region of interest" description="Disordered" evidence="1">
    <location>
        <begin position="33"/>
        <end position="55"/>
    </location>
</feature>
<sequence length="55" mass="6529">MINTEQKQICSRYVEPEKLDDLRQKREIELMNGRPWTRELPPPAGIGRRTAHLKK</sequence>